<reference evidence="2 3" key="1">
    <citation type="submission" date="2014-04" db="EMBL/GenBank/DDBJ databases">
        <title>A new species of microsporidia sheds light on the evolution of extreme parasitism.</title>
        <authorList>
            <person name="Haag K.L."/>
            <person name="James T.Y."/>
            <person name="Larsson R."/>
            <person name="Schaer T.M."/>
            <person name="Refardt D."/>
            <person name="Pombert J.-F."/>
            <person name="Ebert D."/>
        </authorList>
    </citation>
    <scope>NUCLEOTIDE SEQUENCE [LARGE SCALE GENOMIC DNA]</scope>
    <source>
        <strain evidence="2 3">UGP3</strain>
        <tissue evidence="2">Spores</tissue>
    </source>
</reference>
<protein>
    <recommendedName>
        <fullName evidence="4">BHLH domain-containing protein</fullName>
    </recommendedName>
</protein>
<name>A0A098VW20_9MICR</name>
<comment type="caution">
    <text evidence="2">The sequence shown here is derived from an EMBL/GenBank/DDBJ whole genome shotgun (WGS) entry which is preliminary data.</text>
</comment>
<sequence length="89" mass="9886">MCPTSTPPLSGESNAACSDKRPILTQEQRRLHHIRSEQRRRFLLREELYKLYGLIPNSSGSSIDAILSQAKHGGPLNLSEATIIKKGLC</sequence>
<dbReference type="RefSeq" id="XP_013239574.1">
    <property type="nucleotide sequence ID" value="XM_013384120.1"/>
</dbReference>
<dbReference type="SUPFAM" id="SSF47459">
    <property type="entry name" value="HLH, helix-loop-helix DNA-binding domain"/>
    <property type="match status" value="1"/>
</dbReference>
<evidence type="ECO:0008006" key="4">
    <source>
        <dbReference type="Google" id="ProtNLM"/>
    </source>
</evidence>
<gene>
    <name evidence="2" type="ORF">DI09_10p440</name>
</gene>
<dbReference type="Proteomes" id="UP000029725">
    <property type="component" value="Unassembled WGS sequence"/>
</dbReference>
<dbReference type="VEuPathDB" id="MicrosporidiaDB:DI09_10p440"/>
<accession>A0A098VW20</accession>
<feature type="region of interest" description="Disordered" evidence="1">
    <location>
        <begin position="1"/>
        <end position="22"/>
    </location>
</feature>
<dbReference type="GO" id="GO:0046983">
    <property type="term" value="F:protein dimerization activity"/>
    <property type="evidence" value="ECO:0007669"/>
    <property type="project" value="InterPro"/>
</dbReference>
<keyword evidence="3" id="KW-1185">Reference proteome</keyword>
<evidence type="ECO:0000256" key="1">
    <source>
        <dbReference type="SAM" id="MobiDB-lite"/>
    </source>
</evidence>
<evidence type="ECO:0000313" key="2">
    <source>
        <dbReference type="EMBL" id="KGG53147.1"/>
    </source>
</evidence>
<dbReference type="Gene3D" id="4.10.280.10">
    <property type="entry name" value="Helix-loop-helix DNA-binding domain"/>
    <property type="match status" value="1"/>
</dbReference>
<feature type="compositionally biased region" description="Polar residues" evidence="1">
    <location>
        <begin position="7"/>
        <end position="16"/>
    </location>
</feature>
<organism evidence="2 3">
    <name type="scientific">Mitosporidium daphniae</name>
    <dbReference type="NCBI Taxonomy" id="1485682"/>
    <lineage>
        <taxon>Eukaryota</taxon>
        <taxon>Fungi</taxon>
        <taxon>Fungi incertae sedis</taxon>
        <taxon>Microsporidia</taxon>
        <taxon>Mitosporidium</taxon>
    </lineage>
</organism>
<proteinExistence type="predicted"/>
<dbReference type="EMBL" id="JMKJ01000011">
    <property type="protein sequence ID" value="KGG53147.1"/>
    <property type="molecule type" value="Genomic_DNA"/>
</dbReference>
<dbReference type="InterPro" id="IPR036638">
    <property type="entry name" value="HLH_DNA-bd_sf"/>
</dbReference>
<dbReference type="HOGENOM" id="CLU_2455223_0_0_1"/>
<dbReference type="AlphaFoldDB" id="A0A098VW20"/>
<evidence type="ECO:0000313" key="3">
    <source>
        <dbReference type="Proteomes" id="UP000029725"/>
    </source>
</evidence>
<dbReference type="GeneID" id="25258001"/>